<evidence type="ECO:0000256" key="4">
    <source>
        <dbReference type="ARBA" id="ARBA00023002"/>
    </source>
</evidence>
<dbReference type="Gene3D" id="1.10.630.10">
    <property type="entry name" value="Cytochrome P450"/>
    <property type="match status" value="1"/>
</dbReference>
<dbReference type="GO" id="GO:0016705">
    <property type="term" value="F:oxidoreductase activity, acting on paired donors, with incorporation or reduction of molecular oxygen"/>
    <property type="evidence" value="ECO:0007669"/>
    <property type="project" value="InterPro"/>
</dbReference>
<dbReference type="GO" id="GO:0005506">
    <property type="term" value="F:iron ion binding"/>
    <property type="evidence" value="ECO:0007669"/>
    <property type="project" value="InterPro"/>
</dbReference>
<dbReference type="InterPro" id="IPR052306">
    <property type="entry name" value="CYP450_71D"/>
</dbReference>
<dbReference type="PANTHER" id="PTHR47953:SF5">
    <property type="entry name" value="CYTOCHROME P450 71AV8-LIKE"/>
    <property type="match status" value="1"/>
</dbReference>
<keyword evidence="4" id="KW-0560">Oxidoreductase</keyword>
<dbReference type="Pfam" id="PF00067">
    <property type="entry name" value="p450"/>
    <property type="match status" value="1"/>
</dbReference>
<organism evidence="7 8">
    <name type="scientific">Dendrobium chrysotoxum</name>
    <name type="common">Orchid</name>
    <dbReference type="NCBI Taxonomy" id="161865"/>
    <lineage>
        <taxon>Eukaryota</taxon>
        <taxon>Viridiplantae</taxon>
        <taxon>Streptophyta</taxon>
        <taxon>Embryophyta</taxon>
        <taxon>Tracheophyta</taxon>
        <taxon>Spermatophyta</taxon>
        <taxon>Magnoliopsida</taxon>
        <taxon>Liliopsida</taxon>
        <taxon>Asparagales</taxon>
        <taxon>Orchidaceae</taxon>
        <taxon>Epidendroideae</taxon>
        <taxon>Malaxideae</taxon>
        <taxon>Dendrobiinae</taxon>
        <taxon>Dendrobium</taxon>
    </lineage>
</organism>
<dbReference type="PANTHER" id="PTHR47953">
    <property type="entry name" value="OS08G0105600 PROTEIN"/>
    <property type="match status" value="1"/>
</dbReference>
<keyword evidence="8" id="KW-1185">Reference proteome</keyword>
<accession>A0AAV7HHS5</accession>
<sequence length="59" mass="6421">MNTTTAADMIVAGTVTSLALLDWCMVELTRNPIVMEKVQSEVRGIAHGEEKSGRSTWAN</sequence>
<evidence type="ECO:0000313" key="7">
    <source>
        <dbReference type="EMBL" id="KAH0467842.1"/>
    </source>
</evidence>
<evidence type="ECO:0000256" key="2">
    <source>
        <dbReference type="ARBA" id="ARBA00022617"/>
    </source>
</evidence>
<dbReference type="SUPFAM" id="SSF48264">
    <property type="entry name" value="Cytochrome P450"/>
    <property type="match status" value="1"/>
</dbReference>
<proteinExistence type="inferred from homology"/>
<keyword evidence="5" id="KW-0408">Iron</keyword>
<gene>
    <name evidence="7" type="ORF">IEQ34_002875</name>
</gene>
<protein>
    <recommendedName>
        <fullName evidence="9">Cytochrome P450</fullName>
    </recommendedName>
</protein>
<evidence type="ECO:0000256" key="6">
    <source>
        <dbReference type="ARBA" id="ARBA00023033"/>
    </source>
</evidence>
<dbReference type="EMBL" id="JAGFBR010000004">
    <property type="protein sequence ID" value="KAH0467842.1"/>
    <property type="molecule type" value="Genomic_DNA"/>
</dbReference>
<keyword evidence="6" id="KW-0503">Monooxygenase</keyword>
<name>A0AAV7HHS5_DENCH</name>
<dbReference type="AlphaFoldDB" id="A0AAV7HHS5"/>
<keyword evidence="2" id="KW-0349">Heme</keyword>
<dbReference type="GO" id="GO:0020037">
    <property type="term" value="F:heme binding"/>
    <property type="evidence" value="ECO:0007669"/>
    <property type="project" value="InterPro"/>
</dbReference>
<dbReference type="GO" id="GO:0004497">
    <property type="term" value="F:monooxygenase activity"/>
    <property type="evidence" value="ECO:0007669"/>
    <property type="project" value="UniProtKB-KW"/>
</dbReference>
<evidence type="ECO:0008006" key="9">
    <source>
        <dbReference type="Google" id="ProtNLM"/>
    </source>
</evidence>
<dbReference type="InterPro" id="IPR036396">
    <property type="entry name" value="Cyt_P450_sf"/>
</dbReference>
<evidence type="ECO:0000256" key="1">
    <source>
        <dbReference type="ARBA" id="ARBA00010617"/>
    </source>
</evidence>
<evidence type="ECO:0000256" key="5">
    <source>
        <dbReference type="ARBA" id="ARBA00023004"/>
    </source>
</evidence>
<evidence type="ECO:0000256" key="3">
    <source>
        <dbReference type="ARBA" id="ARBA00022723"/>
    </source>
</evidence>
<dbReference type="Proteomes" id="UP000775213">
    <property type="component" value="Unassembled WGS sequence"/>
</dbReference>
<keyword evidence="3" id="KW-0479">Metal-binding</keyword>
<dbReference type="InterPro" id="IPR001128">
    <property type="entry name" value="Cyt_P450"/>
</dbReference>
<evidence type="ECO:0000313" key="8">
    <source>
        <dbReference type="Proteomes" id="UP000775213"/>
    </source>
</evidence>
<comment type="caution">
    <text evidence="7">The sequence shown here is derived from an EMBL/GenBank/DDBJ whole genome shotgun (WGS) entry which is preliminary data.</text>
</comment>
<comment type="similarity">
    <text evidence="1">Belongs to the cytochrome P450 family.</text>
</comment>
<reference evidence="7 8" key="1">
    <citation type="journal article" date="2021" name="Hortic Res">
        <title>Chromosome-scale assembly of the Dendrobium chrysotoxum genome enhances the understanding of orchid evolution.</title>
        <authorList>
            <person name="Zhang Y."/>
            <person name="Zhang G.Q."/>
            <person name="Zhang D."/>
            <person name="Liu X.D."/>
            <person name="Xu X.Y."/>
            <person name="Sun W.H."/>
            <person name="Yu X."/>
            <person name="Zhu X."/>
            <person name="Wang Z.W."/>
            <person name="Zhao X."/>
            <person name="Zhong W.Y."/>
            <person name="Chen H."/>
            <person name="Yin W.L."/>
            <person name="Huang T."/>
            <person name="Niu S.C."/>
            <person name="Liu Z.J."/>
        </authorList>
    </citation>
    <scope>NUCLEOTIDE SEQUENCE [LARGE SCALE GENOMIC DNA]</scope>
    <source>
        <strain evidence="7">Lindl</strain>
    </source>
</reference>